<evidence type="ECO:0000313" key="14">
    <source>
        <dbReference type="Proteomes" id="UP000243524"/>
    </source>
</evidence>
<sequence>MIAIIDYGAGNLKNVQHALKTIGISSRITDQPSDLEEAEGIILPGVGAFGEAMKRLRESGFDHKIIQQAEAGKPLLGICLGMQLLFEKSYEYGEHEGLGLIPGEIVPFEGAVKVPHMGWNQLELNGHFESDPIQKQIGEGEYVYFVHSLYARPADDKDVLFTTTYGETFTSAVKRENVTGMQFHPEKSSNTGMQLLKNFGGIVS</sequence>
<evidence type="ECO:0000256" key="8">
    <source>
        <dbReference type="ARBA" id="ARBA00047838"/>
    </source>
</evidence>
<keyword evidence="10" id="KW-0963">Cytoplasm</keyword>
<dbReference type="EMBL" id="PJNH01000003">
    <property type="protein sequence ID" value="PKR77037.1"/>
    <property type="molecule type" value="Genomic_DNA"/>
</dbReference>
<gene>
    <name evidence="10 13" type="primary">hisH</name>
    <name evidence="13" type="ORF">CEY16_09825</name>
</gene>
<organism evidence="13 14">
    <name type="scientific">Halalkalibacillus sediminis</name>
    <dbReference type="NCBI Taxonomy" id="2018042"/>
    <lineage>
        <taxon>Bacteria</taxon>
        <taxon>Bacillati</taxon>
        <taxon>Bacillota</taxon>
        <taxon>Bacilli</taxon>
        <taxon>Bacillales</taxon>
        <taxon>Bacillaceae</taxon>
        <taxon>Halalkalibacillus</taxon>
    </lineage>
</organism>
<feature type="domain" description="Glutamine amidotransferase" evidence="12">
    <location>
        <begin position="4"/>
        <end position="199"/>
    </location>
</feature>
<dbReference type="PROSITE" id="PS51273">
    <property type="entry name" value="GATASE_TYPE_1"/>
    <property type="match status" value="1"/>
</dbReference>
<dbReference type="NCBIfam" id="TIGR01855">
    <property type="entry name" value="IMP_synth_hisH"/>
    <property type="match status" value="1"/>
</dbReference>
<dbReference type="Proteomes" id="UP000243524">
    <property type="component" value="Unassembled WGS sequence"/>
</dbReference>
<comment type="function">
    <text evidence="10">IGPS catalyzes the conversion of PRFAR and glutamine to IGP, AICAR and glutamate. The HisH subunit catalyzes the hydrolysis of glutamine to glutamate and ammonia as part of the synthesis of IGP and AICAR. The resulting ammonia molecule is channeled to the active site of HisF.</text>
</comment>
<dbReference type="PANTHER" id="PTHR42701:SF1">
    <property type="entry name" value="IMIDAZOLE GLYCEROL PHOSPHATE SYNTHASE SUBUNIT HISH"/>
    <property type="match status" value="1"/>
</dbReference>
<dbReference type="GO" id="GO:0005737">
    <property type="term" value="C:cytoplasm"/>
    <property type="evidence" value="ECO:0007669"/>
    <property type="project" value="UniProtKB-SubCell"/>
</dbReference>
<dbReference type="OrthoDB" id="9807137at2"/>
<comment type="catalytic activity">
    <reaction evidence="8 10">
        <text>5-[(5-phospho-1-deoxy-D-ribulos-1-ylimino)methylamino]-1-(5-phospho-beta-D-ribosyl)imidazole-4-carboxamide + L-glutamine = D-erythro-1-(imidazol-4-yl)glycerol 3-phosphate + 5-amino-1-(5-phospho-beta-D-ribosyl)imidazole-4-carboxamide + L-glutamate + H(+)</text>
        <dbReference type="Rhea" id="RHEA:24793"/>
        <dbReference type="ChEBI" id="CHEBI:15378"/>
        <dbReference type="ChEBI" id="CHEBI:29985"/>
        <dbReference type="ChEBI" id="CHEBI:58278"/>
        <dbReference type="ChEBI" id="CHEBI:58359"/>
        <dbReference type="ChEBI" id="CHEBI:58475"/>
        <dbReference type="ChEBI" id="CHEBI:58525"/>
        <dbReference type="EC" id="4.3.2.10"/>
    </reaction>
</comment>
<dbReference type="Gene3D" id="3.40.50.880">
    <property type="match status" value="1"/>
</dbReference>
<feature type="active site" evidence="10 11">
    <location>
        <position position="186"/>
    </location>
</feature>
<dbReference type="InterPro" id="IPR017926">
    <property type="entry name" value="GATASE"/>
</dbReference>
<dbReference type="EC" id="3.5.1.2" evidence="10"/>
<dbReference type="AlphaFoldDB" id="A0A2I0QRS1"/>
<protein>
    <recommendedName>
        <fullName evidence="10">Imidazole glycerol phosphate synthase subunit HisH</fullName>
        <ecNumber evidence="10">4.3.2.10</ecNumber>
    </recommendedName>
    <alternativeName>
        <fullName evidence="10">IGP synthase glutaminase subunit</fullName>
        <ecNumber evidence="10">3.5.1.2</ecNumber>
    </alternativeName>
    <alternativeName>
        <fullName evidence="10">IGP synthase subunit HisH</fullName>
    </alternativeName>
    <alternativeName>
        <fullName evidence="10">ImGP synthase subunit HisH</fullName>
        <shortName evidence="10">IGPS subunit HisH</shortName>
    </alternativeName>
</protein>
<keyword evidence="5 10" id="KW-0315">Glutamine amidotransferase</keyword>
<keyword evidence="6 10" id="KW-0368">Histidine biosynthesis</keyword>
<comment type="pathway">
    <text evidence="1 10">Amino-acid biosynthesis; L-histidine biosynthesis; L-histidine from 5-phospho-alpha-D-ribose 1-diphosphate: step 5/9.</text>
</comment>
<evidence type="ECO:0000256" key="10">
    <source>
        <dbReference type="HAMAP-Rule" id="MF_00278"/>
    </source>
</evidence>
<evidence type="ECO:0000256" key="3">
    <source>
        <dbReference type="ARBA" id="ARBA00022605"/>
    </source>
</evidence>
<dbReference type="RefSeq" id="WP_101331840.1">
    <property type="nucleotide sequence ID" value="NZ_PJNH01000003.1"/>
</dbReference>
<evidence type="ECO:0000256" key="11">
    <source>
        <dbReference type="PIRSR" id="PIRSR000495-1"/>
    </source>
</evidence>
<keyword evidence="14" id="KW-1185">Reference proteome</keyword>
<feature type="active site" evidence="10 11">
    <location>
        <position position="184"/>
    </location>
</feature>
<feature type="active site" description="Nucleophile" evidence="10 11">
    <location>
        <position position="79"/>
    </location>
</feature>
<dbReference type="CDD" id="cd01748">
    <property type="entry name" value="GATase1_IGP_Synthase"/>
    <property type="match status" value="1"/>
</dbReference>
<evidence type="ECO:0000256" key="6">
    <source>
        <dbReference type="ARBA" id="ARBA00023102"/>
    </source>
</evidence>
<evidence type="ECO:0000259" key="12">
    <source>
        <dbReference type="Pfam" id="PF00117"/>
    </source>
</evidence>
<dbReference type="InterPro" id="IPR010139">
    <property type="entry name" value="Imidazole-glycPsynth_HisH"/>
</dbReference>
<keyword evidence="4 10" id="KW-0378">Hydrolase</keyword>
<comment type="subunit">
    <text evidence="2 10">Heterodimer of HisH and HisF.</text>
</comment>
<dbReference type="PIRSF" id="PIRSF000495">
    <property type="entry name" value="Amidotransf_hisH"/>
    <property type="match status" value="1"/>
</dbReference>
<dbReference type="GO" id="GO:0000105">
    <property type="term" value="P:L-histidine biosynthetic process"/>
    <property type="evidence" value="ECO:0007669"/>
    <property type="project" value="UniProtKB-UniRule"/>
</dbReference>
<dbReference type="GO" id="GO:0004359">
    <property type="term" value="F:glutaminase activity"/>
    <property type="evidence" value="ECO:0007669"/>
    <property type="project" value="UniProtKB-EC"/>
</dbReference>
<dbReference type="GO" id="GO:0000107">
    <property type="term" value="F:imidazoleglycerol-phosphate synthase activity"/>
    <property type="evidence" value="ECO:0007669"/>
    <property type="project" value="UniProtKB-UniRule"/>
</dbReference>
<comment type="subcellular location">
    <subcellularLocation>
        <location evidence="10">Cytoplasm</location>
    </subcellularLocation>
</comment>
<keyword evidence="7 10" id="KW-0456">Lyase</keyword>
<comment type="caution">
    <text evidence="13">The sequence shown here is derived from an EMBL/GenBank/DDBJ whole genome shotgun (WGS) entry which is preliminary data.</text>
</comment>
<evidence type="ECO:0000256" key="5">
    <source>
        <dbReference type="ARBA" id="ARBA00022962"/>
    </source>
</evidence>
<dbReference type="PROSITE" id="PS51274">
    <property type="entry name" value="GATASE_COBBQ"/>
    <property type="match status" value="1"/>
</dbReference>
<dbReference type="GO" id="GO:0016829">
    <property type="term" value="F:lyase activity"/>
    <property type="evidence" value="ECO:0007669"/>
    <property type="project" value="UniProtKB-KW"/>
</dbReference>
<evidence type="ECO:0000256" key="1">
    <source>
        <dbReference type="ARBA" id="ARBA00005091"/>
    </source>
</evidence>
<keyword evidence="3 10" id="KW-0028">Amino-acid biosynthesis</keyword>
<dbReference type="EC" id="4.3.2.10" evidence="10"/>
<name>A0A2I0QRS1_9BACI</name>
<dbReference type="UniPathway" id="UPA00031">
    <property type="reaction ID" value="UER00010"/>
</dbReference>
<evidence type="ECO:0000256" key="7">
    <source>
        <dbReference type="ARBA" id="ARBA00023239"/>
    </source>
</evidence>
<evidence type="ECO:0000256" key="4">
    <source>
        <dbReference type="ARBA" id="ARBA00022801"/>
    </source>
</evidence>
<dbReference type="InterPro" id="IPR029062">
    <property type="entry name" value="Class_I_gatase-like"/>
</dbReference>
<dbReference type="HAMAP" id="MF_00278">
    <property type="entry name" value="HisH"/>
    <property type="match status" value="1"/>
</dbReference>
<evidence type="ECO:0000313" key="13">
    <source>
        <dbReference type="EMBL" id="PKR77037.1"/>
    </source>
</evidence>
<comment type="catalytic activity">
    <reaction evidence="9 10">
        <text>L-glutamine + H2O = L-glutamate + NH4(+)</text>
        <dbReference type="Rhea" id="RHEA:15889"/>
        <dbReference type="ChEBI" id="CHEBI:15377"/>
        <dbReference type="ChEBI" id="CHEBI:28938"/>
        <dbReference type="ChEBI" id="CHEBI:29985"/>
        <dbReference type="ChEBI" id="CHEBI:58359"/>
        <dbReference type="EC" id="3.5.1.2"/>
    </reaction>
</comment>
<dbReference type="Pfam" id="PF00117">
    <property type="entry name" value="GATase"/>
    <property type="match status" value="1"/>
</dbReference>
<reference evidence="13 14" key="1">
    <citation type="submission" date="2017-06" db="EMBL/GenBank/DDBJ databases">
        <title>the draft geome sequence of Illustriluteabacillus marina B3227.</title>
        <authorList>
            <person name="He R.-H."/>
            <person name="Du Z.-J."/>
        </authorList>
    </citation>
    <scope>NUCLEOTIDE SEQUENCE [LARGE SCALE GENOMIC DNA]</scope>
    <source>
        <strain evidence="13 14">B3227</strain>
    </source>
</reference>
<evidence type="ECO:0000256" key="9">
    <source>
        <dbReference type="ARBA" id="ARBA00049534"/>
    </source>
</evidence>
<accession>A0A2I0QRS1</accession>
<dbReference type="PANTHER" id="PTHR42701">
    <property type="entry name" value="IMIDAZOLE GLYCEROL PHOSPHATE SYNTHASE SUBUNIT HISH"/>
    <property type="match status" value="1"/>
</dbReference>
<proteinExistence type="inferred from homology"/>
<dbReference type="SUPFAM" id="SSF52317">
    <property type="entry name" value="Class I glutamine amidotransferase-like"/>
    <property type="match status" value="1"/>
</dbReference>
<evidence type="ECO:0000256" key="2">
    <source>
        <dbReference type="ARBA" id="ARBA00011152"/>
    </source>
</evidence>